<accession>K8F3C6</accession>
<feature type="region of interest" description="Disordered" evidence="2">
    <location>
        <begin position="16"/>
        <end position="36"/>
    </location>
</feature>
<reference evidence="3 4" key="1">
    <citation type="submission" date="2011-10" db="EMBL/GenBank/DDBJ databases">
        <authorList>
            <person name="Genoscope - CEA"/>
        </authorList>
    </citation>
    <scope>NUCLEOTIDE SEQUENCE [LARGE SCALE GENOMIC DNA]</scope>
    <source>
        <strain evidence="3 4">RCC 1105</strain>
    </source>
</reference>
<evidence type="ECO:0000256" key="1">
    <source>
        <dbReference type="ARBA" id="ARBA00023186"/>
    </source>
</evidence>
<dbReference type="GO" id="GO:0005524">
    <property type="term" value="F:ATP binding"/>
    <property type="evidence" value="ECO:0007669"/>
    <property type="project" value="InterPro"/>
</dbReference>
<dbReference type="InterPro" id="IPR011032">
    <property type="entry name" value="GroES-like_sf"/>
</dbReference>
<name>K8F3C6_9CHLO</name>
<dbReference type="OrthoDB" id="496861at2759"/>
<proteinExistence type="predicted"/>
<dbReference type="GO" id="GO:0044183">
    <property type="term" value="F:protein folding chaperone"/>
    <property type="evidence" value="ECO:0007669"/>
    <property type="project" value="InterPro"/>
</dbReference>
<organism evidence="3 4">
    <name type="scientific">Bathycoccus prasinos</name>
    <dbReference type="NCBI Taxonomy" id="41875"/>
    <lineage>
        <taxon>Eukaryota</taxon>
        <taxon>Viridiplantae</taxon>
        <taxon>Chlorophyta</taxon>
        <taxon>Mamiellophyceae</taxon>
        <taxon>Mamiellales</taxon>
        <taxon>Bathycoccaceae</taxon>
        <taxon>Bathycoccus</taxon>
    </lineage>
</organism>
<dbReference type="AlphaFoldDB" id="K8F3C6"/>
<dbReference type="STRING" id="41875.K8F3C6"/>
<dbReference type="EMBL" id="FO082270">
    <property type="protein sequence ID" value="CCO66803.1"/>
    <property type="molecule type" value="Genomic_DNA"/>
</dbReference>
<dbReference type="GeneID" id="19013571"/>
<evidence type="ECO:0000256" key="2">
    <source>
        <dbReference type="SAM" id="MobiDB-lite"/>
    </source>
</evidence>
<keyword evidence="1" id="KW-0143">Chaperone</keyword>
<protein>
    <submittedName>
        <fullName evidence="3">Uncharacterized protein</fullName>
    </submittedName>
</protein>
<dbReference type="SUPFAM" id="SSF50129">
    <property type="entry name" value="GroES-like"/>
    <property type="match status" value="1"/>
</dbReference>
<dbReference type="RefSeq" id="XP_007511243.1">
    <property type="nucleotide sequence ID" value="XM_007511181.1"/>
</dbReference>
<dbReference type="KEGG" id="bpg:Bathy09g00640"/>
<evidence type="ECO:0000313" key="4">
    <source>
        <dbReference type="Proteomes" id="UP000198341"/>
    </source>
</evidence>
<dbReference type="SMART" id="SM00883">
    <property type="entry name" value="Cpn10"/>
    <property type="match status" value="1"/>
</dbReference>
<dbReference type="InterPro" id="IPR037124">
    <property type="entry name" value="Chaperonin_GroES_sf"/>
</dbReference>
<dbReference type="Proteomes" id="UP000198341">
    <property type="component" value="Chromosome 9"/>
</dbReference>
<gene>
    <name evidence="3" type="ORF">Bathy09g00640</name>
</gene>
<dbReference type="Gene3D" id="2.30.33.40">
    <property type="entry name" value="GroES chaperonin"/>
    <property type="match status" value="1"/>
</dbReference>
<dbReference type="InterPro" id="IPR020818">
    <property type="entry name" value="Chaperonin_GroES"/>
</dbReference>
<evidence type="ECO:0000313" key="3">
    <source>
        <dbReference type="EMBL" id="CCO66803.1"/>
    </source>
</evidence>
<keyword evidence="4" id="KW-1185">Reference proteome</keyword>
<dbReference type="Pfam" id="PF00166">
    <property type="entry name" value="Cpn10"/>
    <property type="match status" value="1"/>
</dbReference>
<sequence length="131" mass="13454">MFTLSSSTPSLLTSSVYQKNQQNNRRKSTVVHVSASGLSPSKLKATGKRLLVIPDQEEAQTAGGILLMSSSASAGPGSSICGSVSSVGADCKTVKQGDSVLINGFAGSEIEFEDGSKGKFVTEDDVLAILG</sequence>
<dbReference type="CDD" id="cd00320">
    <property type="entry name" value="cpn10"/>
    <property type="match status" value="1"/>
</dbReference>